<feature type="domain" description="tRNA nucleotidyltransferase/poly(A) polymerase RNA and SrmB- binding" evidence="10">
    <location>
        <begin position="183"/>
        <end position="240"/>
    </location>
</feature>
<protein>
    <submittedName>
        <fullName evidence="11">Poly(A) polymerase</fullName>
    </submittedName>
</protein>
<comment type="cofactor">
    <cofactor evidence="1">
        <name>Mg(2+)</name>
        <dbReference type="ChEBI" id="CHEBI:18420"/>
    </cofactor>
</comment>
<evidence type="ECO:0000256" key="6">
    <source>
        <dbReference type="ARBA" id="ARBA00022741"/>
    </source>
</evidence>
<dbReference type="Pfam" id="PF12627">
    <property type="entry name" value="PolyA_pol_RNAbd"/>
    <property type="match status" value="1"/>
</dbReference>
<dbReference type="InterPro" id="IPR002646">
    <property type="entry name" value="PolA_pol_head_dom"/>
</dbReference>
<dbReference type="SUPFAM" id="SSF81891">
    <property type="entry name" value="Poly A polymerase C-terminal region-like"/>
    <property type="match status" value="1"/>
</dbReference>
<gene>
    <name evidence="11" type="ORF">GCM10011273_23380</name>
</gene>
<keyword evidence="3" id="KW-0819">tRNA processing</keyword>
<feature type="domain" description="Poly A polymerase head" evidence="9">
    <location>
        <begin position="31"/>
        <end position="153"/>
    </location>
</feature>
<evidence type="ECO:0000256" key="2">
    <source>
        <dbReference type="ARBA" id="ARBA00022679"/>
    </source>
</evidence>
<reference evidence="11" key="1">
    <citation type="journal article" date="2014" name="Int. J. Syst. Evol. Microbiol.">
        <title>Complete genome sequence of Corynebacterium casei LMG S-19264T (=DSM 44701T), isolated from a smear-ripened cheese.</title>
        <authorList>
            <consortium name="US DOE Joint Genome Institute (JGI-PGF)"/>
            <person name="Walter F."/>
            <person name="Albersmeier A."/>
            <person name="Kalinowski J."/>
            <person name="Ruckert C."/>
        </authorList>
    </citation>
    <scope>NUCLEOTIDE SEQUENCE</scope>
    <source>
        <strain evidence="11">KCTC 32296</strain>
    </source>
</reference>
<dbReference type="Pfam" id="PF01743">
    <property type="entry name" value="PolyA_pol"/>
    <property type="match status" value="1"/>
</dbReference>
<sequence length="414" mass="45666">MKLDLPASMHTGATLDVFTALEAKGGAGCVRFVGGSVRNLIMGLPVSDFDLSTQLTPDDTEAALDAAGIHHIPTGKAFGTITAVVDGETYEITSLRRDVETDGRRAVVSFTTDWTEDAQRRDFYLNALYADIRGQVYDPTGKGLEDAHARVVRFIGEAEQRICEDYLRILRFFRFSAAYASSLDAESLEACVRLRYGIDGLSGERLLQELTKMLAYSGAPPVFNRMWETGIMSRILPALEYDPVQSAVLTRMVQTTGDIERRFMALLAQSAQGQVYFNGHVSAVTDVLSRLRVSNRTRQRFEAIGTVRCALDGGYPLRRALYDYGRDAVTDEAYLTHAQTGADLAGPIAVLEHMTVPEFPLTARHLMAAGIEAGPYLGQTLKRIEADWRAHDFSQSVIDRALDELNKQPKISGE</sequence>
<dbReference type="SUPFAM" id="SSF81301">
    <property type="entry name" value="Nucleotidyltransferase"/>
    <property type="match status" value="1"/>
</dbReference>
<dbReference type="Gene3D" id="3.30.460.10">
    <property type="entry name" value="Beta Polymerase, domain 2"/>
    <property type="match status" value="1"/>
</dbReference>
<keyword evidence="4" id="KW-0548">Nucleotidyltransferase</keyword>
<organism evidence="11 12">
    <name type="scientific">Asticcacaulis endophyticus</name>
    <dbReference type="NCBI Taxonomy" id="1395890"/>
    <lineage>
        <taxon>Bacteria</taxon>
        <taxon>Pseudomonadati</taxon>
        <taxon>Pseudomonadota</taxon>
        <taxon>Alphaproteobacteria</taxon>
        <taxon>Caulobacterales</taxon>
        <taxon>Caulobacteraceae</taxon>
        <taxon>Asticcacaulis</taxon>
    </lineage>
</organism>
<evidence type="ECO:0000313" key="11">
    <source>
        <dbReference type="EMBL" id="GGZ36372.1"/>
    </source>
</evidence>
<name>A0A918Q845_9CAUL</name>
<evidence type="ECO:0000259" key="10">
    <source>
        <dbReference type="Pfam" id="PF12627"/>
    </source>
</evidence>
<keyword evidence="8" id="KW-0694">RNA-binding</keyword>
<dbReference type="InterPro" id="IPR050264">
    <property type="entry name" value="Bact_CCA-adding_enz_type3_sf"/>
</dbReference>
<evidence type="ECO:0000256" key="8">
    <source>
        <dbReference type="RuleBase" id="RU003953"/>
    </source>
</evidence>
<keyword evidence="7" id="KW-0460">Magnesium</keyword>
<dbReference type="InterPro" id="IPR043519">
    <property type="entry name" value="NT_sf"/>
</dbReference>
<dbReference type="Gene3D" id="1.10.3090.10">
    <property type="entry name" value="cca-adding enzyme, domain 2"/>
    <property type="match status" value="1"/>
</dbReference>
<accession>A0A918Q845</accession>
<keyword evidence="2 8" id="KW-0808">Transferase</keyword>
<evidence type="ECO:0000313" key="12">
    <source>
        <dbReference type="Proteomes" id="UP000662572"/>
    </source>
</evidence>
<dbReference type="GO" id="GO:0000166">
    <property type="term" value="F:nucleotide binding"/>
    <property type="evidence" value="ECO:0007669"/>
    <property type="project" value="UniProtKB-KW"/>
</dbReference>
<dbReference type="CDD" id="cd05398">
    <property type="entry name" value="NT_ClassII-CCAase"/>
    <property type="match status" value="1"/>
</dbReference>
<dbReference type="Proteomes" id="UP000662572">
    <property type="component" value="Unassembled WGS sequence"/>
</dbReference>
<dbReference type="PANTHER" id="PTHR46173">
    <property type="entry name" value="CCA TRNA NUCLEOTIDYLTRANSFERASE 1, MITOCHONDRIAL"/>
    <property type="match status" value="1"/>
</dbReference>
<evidence type="ECO:0000256" key="3">
    <source>
        <dbReference type="ARBA" id="ARBA00022694"/>
    </source>
</evidence>
<evidence type="ECO:0000256" key="7">
    <source>
        <dbReference type="ARBA" id="ARBA00022842"/>
    </source>
</evidence>
<reference evidence="11" key="2">
    <citation type="submission" date="2020-09" db="EMBL/GenBank/DDBJ databases">
        <authorList>
            <person name="Sun Q."/>
            <person name="Kim S."/>
        </authorList>
    </citation>
    <scope>NUCLEOTIDE SEQUENCE</scope>
    <source>
        <strain evidence="11">KCTC 32296</strain>
    </source>
</reference>
<comment type="caution">
    <text evidence="11">The sequence shown here is derived from an EMBL/GenBank/DDBJ whole genome shotgun (WGS) entry which is preliminary data.</text>
</comment>
<keyword evidence="6" id="KW-0547">Nucleotide-binding</keyword>
<evidence type="ECO:0000259" key="9">
    <source>
        <dbReference type="Pfam" id="PF01743"/>
    </source>
</evidence>
<proteinExistence type="inferred from homology"/>
<dbReference type="GO" id="GO:0000049">
    <property type="term" value="F:tRNA binding"/>
    <property type="evidence" value="ECO:0007669"/>
    <property type="project" value="TreeGrafter"/>
</dbReference>
<evidence type="ECO:0000256" key="1">
    <source>
        <dbReference type="ARBA" id="ARBA00001946"/>
    </source>
</evidence>
<keyword evidence="12" id="KW-1185">Reference proteome</keyword>
<dbReference type="InterPro" id="IPR032828">
    <property type="entry name" value="PolyA_RNA-bd"/>
</dbReference>
<evidence type="ECO:0000256" key="5">
    <source>
        <dbReference type="ARBA" id="ARBA00022723"/>
    </source>
</evidence>
<comment type="similarity">
    <text evidence="8">Belongs to the tRNA nucleotidyltransferase/poly(A) polymerase family.</text>
</comment>
<keyword evidence="5" id="KW-0479">Metal-binding</keyword>
<dbReference type="PANTHER" id="PTHR46173:SF1">
    <property type="entry name" value="CCA TRNA NUCLEOTIDYLTRANSFERASE 1, MITOCHONDRIAL"/>
    <property type="match status" value="1"/>
</dbReference>
<dbReference type="AlphaFoldDB" id="A0A918Q845"/>
<dbReference type="GO" id="GO:0008033">
    <property type="term" value="P:tRNA processing"/>
    <property type="evidence" value="ECO:0007669"/>
    <property type="project" value="UniProtKB-KW"/>
</dbReference>
<dbReference type="GO" id="GO:0016779">
    <property type="term" value="F:nucleotidyltransferase activity"/>
    <property type="evidence" value="ECO:0007669"/>
    <property type="project" value="UniProtKB-KW"/>
</dbReference>
<dbReference type="GO" id="GO:0046872">
    <property type="term" value="F:metal ion binding"/>
    <property type="evidence" value="ECO:0007669"/>
    <property type="project" value="UniProtKB-KW"/>
</dbReference>
<dbReference type="RefSeq" id="WP_189486721.1">
    <property type="nucleotide sequence ID" value="NZ_BMZB01000003.1"/>
</dbReference>
<dbReference type="EMBL" id="BMZB01000003">
    <property type="protein sequence ID" value="GGZ36372.1"/>
    <property type="molecule type" value="Genomic_DNA"/>
</dbReference>
<evidence type="ECO:0000256" key="4">
    <source>
        <dbReference type="ARBA" id="ARBA00022695"/>
    </source>
</evidence>